<keyword evidence="3" id="KW-0285">Flavoprotein</keyword>
<evidence type="ECO:0000256" key="3">
    <source>
        <dbReference type="ARBA" id="ARBA00022630"/>
    </source>
</evidence>
<keyword evidence="5" id="KW-0560">Oxidoreductase</keyword>
<name>B8ISJ7_METNO</name>
<dbReference type="STRING" id="460265.Mnod_3943"/>
<dbReference type="Gene3D" id="3.30.43.10">
    <property type="entry name" value="Uridine Diphospho-n-acetylenolpyruvylglucosamine Reductase, domain 2"/>
    <property type="match status" value="1"/>
</dbReference>
<protein>
    <submittedName>
        <fullName evidence="7">FAD linked oxidase domain protein</fullName>
    </submittedName>
</protein>
<organism evidence="7 8">
    <name type="scientific">Methylobacterium nodulans (strain LMG 21967 / CNCM I-2342 / ORS 2060)</name>
    <dbReference type="NCBI Taxonomy" id="460265"/>
    <lineage>
        <taxon>Bacteria</taxon>
        <taxon>Pseudomonadati</taxon>
        <taxon>Pseudomonadota</taxon>
        <taxon>Alphaproteobacteria</taxon>
        <taxon>Hyphomicrobiales</taxon>
        <taxon>Methylobacteriaceae</taxon>
        <taxon>Methylobacterium</taxon>
    </lineage>
</organism>
<dbReference type="GO" id="GO:0071949">
    <property type="term" value="F:FAD binding"/>
    <property type="evidence" value="ECO:0007669"/>
    <property type="project" value="InterPro"/>
</dbReference>
<dbReference type="InterPro" id="IPR036318">
    <property type="entry name" value="FAD-bd_PCMH-like_sf"/>
</dbReference>
<evidence type="ECO:0000313" key="7">
    <source>
        <dbReference type="EMBL" id="ACL58837.1"/>
    </source>
</evidence>
<evidence type="ECO:0000256" key="1">
    <source>
        <dbReference type="ARBA" id="ARBA00001974"/>
    </source>
</evidence>
<dbReference type="GO" id="GO:0016491">
    <property type="term" value="F:oxidoreductase activity"/>
    <property type="evidence" value="ECO:0007669"/>
    <property type="project" value="UniProtKB-KW"/>
</dbReference>
<dbReference type="InterPro" id="IPR016169">
    <property type="entry name" value="FAD-bd_PCMH_sub2"/>
</dbReference>
<evidence type="ECO:0000256" key="4">
    <source>
        <dbReference type="ARBA" id="ARBA00022827"/>
    </source>
</evidence>
<dbReference type="AlphaFoldDB" id="B8ISJ7"/>
<evidence type="ECO:0000256" key="2">
    <source>
        <dbReference type="ARBA" id="ARBA00005466"/>
    </source>
</evidence>
<evidence type="ECO:0000313" key="8">
    <source>
        <dbReference type="Proteomes" id="UP000008207"/>
    </source>
</evidence>
<keyword evidence="8" id="KW-1185">Reference proteome</keyword>
<accession>B8ISJ7</accession>
<dbReference type="InterPro" id="IPR016167">
    <property type="entry name" value="FAD-bd_PCMH_sub1"/>
</dbReference>
<comment type="similarity">
    <text evidence="2">Belongs to the oxygen-dependent FAD-linked oxidoreductase family.</text>
</comment>
<dbReference type="Gene3D" id="3.40.462.20">
    <property type="match status" value="1"/>
</dbReference>
<dbReference type="InterPro" id="IPR016166">
    <property type="entry name" value="FAD-bd_PCMH"/>
</dbReference>
<dbReference type="EMBL" id="CP001349">
    <property type="protein sequence ID" value="ACL58837.1"/>
    <property type="molecule type" value="Genomic_DNA"/>
</dbReference>
<evidence type="ECO:0000256" key="5">
    <source>
        <dbReference type="ARBA" id="ARBA00023002"/>
    </source>
</evidence>
<feature type="domain" description="FAD-binding PCMH-type" evidence="6">
    <location>
        <begin position="36"/>
        <end position="205"/>
    </location>
</feature>
<comment type="cofactor">
    <cofactor evidence="1">
        <name>FAD</name>
        <dbReference type="ChEBI" id="CHEBI:57692"/>
    </cofactor>
</comment>
<dbReference type="eggNOG" id="COG0277">
    <property type="taxonomic scope" value="Bacteria"/>
</dbReference>
<dbReference type="InterPro" id="IPR006094">
    <property type="entry name" value="Oxid_FAD_bind_N"/>
</dbReference>
<reference evidence="7 8" key="1">
    <citation type="submission" date="2009-01" db="EMBL/GenBank/DDBJ databases">
        <title>Complete sequence of chromosome of Methylobacterium nodulans ORS 2060.</title>
        <authorList>
            <consortium name="US DOE Joint Genome Institute"/>
            <person name="Lucas S."/>
            <person name="Copeland A."/>
            <person name="Lapidus A."/>
            <person name="Glavina del Rio T."/>
            <person name="Dalin E."/>
            <person name="Tice H."/>
            <person name="Bruce D."/>
            <person name="Goodwin L."/>
            <person name="Pitluck S."/>
            <person name="Sims D."/>
            <person name="Brettin T."/>
            <person name="Detter J.C."/>
            <person name="Han C."/>
            <person name="Larimer F."/>
            <person name="Land M."/>
            <person name="Hauser L."/>
            <person name="Kyrpides N."/>
            <person name="Ivanova N."/>
            <person name="Marx C.J."/>
            <person name="Richardson P."/>
        </authorList>
    </citation>
    <scope>NUCLEOTIDE SEQUENCE [LARGE SCALE GENOMIC DNA]</scope>
    <source>
        <strain evidence="8">LMG 21967 / CNCM I-2342 / ORS 2060</strain>
    </source>
</reference>
<dbReference type="PANTHER" id="PTHR42973">
    <property type="entry name" value="BINDING OXIDOREDUCTASE, PUTATIVE (AFU_ORTHOLOGUE AFUA_1G17690)-RELATED"/>
    <property type="match status" value="1"/>
</dbReference>
<dbReference type="PROSITE" id="PS51387">
    <property type="entry name" value="FAD_PCMH"/>
    <property type="match status" value="1"/>
</dbReference>
<dbReference type="Proteomes" id="UP000008207">
    <property type="component" value="Chromosome"/>
</dbReference>
<sequence>MPHSILEPLAKYVSGTVRTGEGAARNLRTGLWNGSADIETIAAVECLTASDVENAVRIASDYNAHVSVMGGGHDWTARSVCRNGITLDLRSLNKTRVNRERATLSIEGGAIVQNVLDCLPDDMAFVAGVHSQVGVSGLTLGGGYGKLNSRFGLAADTLQRAEVVLADGTNIVASADENPDLFWALRGAGKNFAILTSAEFALFPLEKVLNAKVFIPLAQARASLRVVQDILDEAGDNLSTFSAFTAVPNQGFGLVLEPLWSGRKQRGEHYLGLLSRLEGATVLVKSWVVYRDIYDASSDAAWPDGQGYRMDAHNIARLTPEVIDVTVECARRSPSEKNCIMLHDFRGAAARVPTEATAFPFRFNHFNMQIVARWEPGRSDEEAKGRQWIEHIRAVLNPLSTRGGYPSVLGLDSHDRARAFYGEAIEALTVIKRKYDLENRFSADFGLF</sequence>
<dbReference type="OrthoDB" id="9775082at2"/>
<dbReference type="Gene3D" id="3.30.465.10">
    <property type="match status" value="1"/>
</dbReference>
<dbReference type="SUPFAM" id="SSF56176">
    <property type="entry name" value="FAD-binding/transporter-associated domain-like"/>
    <property type="match status" value="1"/>
</dbReference>
<evidence type="ECO:0000259" key="6">
    <source>
        <dbReference type="PROSITE" id="PS51387"/>
    </source>
</evidence>
<dbReference type="PANTHER" id="PTHR42973:SF39">
    <property type="entry name" value="FAD-BINDING PCMH-TYPE DOMAIN-CONTAINING PROTEIN"/>
    <property type="match status" value="1"/>
</dbReference>
<gene>
    <name evidence="7" type="ordered locus">Mnod_3943</name>
</gene>
<dbReference type="InterPro" id="IPR050416">
    <property type="entry name" value="FAD-linked_Oxidoreductase"/>
</dbReference>
<dbReference type="HOGENOM" id="CLU_018354_10_0_5"/>
<dbReference type="Pfam" id="PF01565">
    <property type="entry name" value="FAD_binding_4"/>
    <property type="match status" value="1"/>
</dbReference>
<proteinExistence type="inferred from homology"/>
<keyword evidence="4" id="KW-0274">FAD</keyword>
<dbReference type="KEGG" id="mno:Mnod_3943"/>